<dbReference type="Gene3D" id="3.40.50.11690">
    <property type="entry name" value="Cell division protein FtsQ/DivIB"/>
    <property type="match status" value="1"/>
</dbReference>
<proteinExistence type="inferred from homology"/>
<dbReference type="PROSITE" id="PS51779">
    <property type="entry name" value="POTRA"/>
    <property type="match status" value="1"/>
</dbReference>
<evidence type="ECO:0000313" key="12">
    <source>
        <dbReference type="Proteomes" id="UP001265700"/>
    </source>
</evidence>
<keyword evidence="2 9" id="KW-1003">Cell membrane</keyword>
<comment type="subcellular location">
    <subcellularLocation>
        <location evidence="9">Cell inner membrane</location>
        <topology evidence="9">Single-pass type II membrane protein</topology>
    </subcellularLocation>
    <subcellularLocation>
        <location evidence="1">Membrane</location>
    </subcellularLocation>
    <text evidence="9">Localizes to the division septum.</text>
</comment>
<dbReference type="InterPro" id="IPR005548">
    <property type="entry name" value="Cell_div_FtsQ/DivIB_C"/>
</dbReference>
<comment type="subunit">
    <text evidence="9">Part of a complex composed of FtsB, FtsL and FtsQ.</text>
</comment>
<sequence length="263" mass="29380">MKTDLPLDIKLMQMATRAMAVVFAVLCLVMVGNWVVRHPGWTIQGISVHGDVAHQNAVSLKAQLTNALRSRVNTSFLTVDLQQVRQLFESVPWVRTAIVQREFPNRLRVTLEEHQAVAWWGQAGSGQLVNLHGEVFEASPDDSDNLPELAGPLPQAALVWGLYQKLNNELARMELSLERLELNERGNWSAHLDNGARMELGRGTPDNLIERTRRFTGTLNQLTQRYPGELQAVDLRYPNGYALRLRGVTTLDGGAPGSTQNTR</sequence>
<dbReference type="InterPro" id="IPR026579">
    <property type="entry name" value="FtsQ"/>
</dbReference>
<dbReference type="EMBL" id="JAVDWU010000004">
    <property type="protein sequence ID" value="MDR7150203.1"/>
    <property type="molecule type" value="Genomic_DNA"/>
</dbReference>
<keyword evidence="3 9" id="KW-0997">Cell inner membrane</keyword>
<keyword evidence="5 9" id="KW-0812">Transmembrane</keyword>
<feature type="domain" description="POTRA" evidence="10">
    <location>
        <begin position="41"/>
        <end position="114"/>
    </location>
</feature>
<dbReference type="RefSeq" id="WP_310315499.1">
    <property type="nucleotide sequence ID" value="NZ_JAVDWU010000004.1"/>
</dbReference>
<dbReference type="InterPro" id="IPR045335">
    <property type="entry name" value="FtsQ_C_sf"/>
</dbReference>
<dbReference type="InterPro" id="IPR034746">
    <property type="entry name" value="POTRA"/>
</dbReference>
<dbReference type="Pfam" id="PF08478">
    <property type="entry name" value="POTRA_1"/>
    <property type="match status" value="1"/>
</dbReference>
<keyword evidence="6 9" id="KW-1133">Transmembrane helix</keyword>
<evidence type="ECO:0000313" key="11">
    <source>
        <dbReference type="EMBL" id="MDR7150203.1"/>
    </source>
</evidence>
<evidence type="ECO:0000256" key="4">
    <source>
        <dbReference type="ARBA" id="ARBA00022618"/>
    </source>
</evidence>
<dbReference type="InterPro" id="IPR013685">
    <property type="entry name" value="POTRA_FtsQ_type"/>
</dbReference>
<dbReference type="PANTHER" id="PTHR35851:SF1">
    <property type="entry name" value="CELL DIVISION PROTEIN FTSQ"/>
    <property type="match status" value="1"/>
</dbReference>
<dbReference type="GO" id="GO:0051301">
    <property type="term" value="P:cell division"/>
    <property type="evidence" value="ECO:0007669"/>
    <property type="project" value="UniProtKB-KW"/>
</dbReference>
<dbReference type="Pfam" id="PF03799">
    <property type="entry name" value="FtsQ_DivIB_C"/>
    <property type="match status" value="1"/>
</dbReference>
<evidence type="ECO:0000256" key="6">
    <source>
        <dbReference type="ARBA" id="ARBA00022989"/>
    </source>
</evidence>
<evidence type="ECO:0000256" key="9">
    <source>
        <dbReference type="HAMAP-Rule" id="MF_00911"/>
    </source>
</evidence>
<keyword evidence="8 9" id="KW-0131">Cell cycle</keyword>
<name>A0ABU1WLU2_9BURK</name>
<evidence type="ECO:0000256" key="3">
    <source>
        <dbReference type="ARBA" id="ARBA00022519"/>
    </source>
</evidence>
<evidence type="ECO:0000259" key="10">
    <source>
        <dbReference type="PROSITE" id="PS51779"/>
    </source>
</evidence>
<keyword evidence="7 9" id="KW-0472">Membrane</keyword>
<dbReference type="Gene3D" id="3.10.20.310">
    <property type="entry name" value="membrane protein fhac"/>
    <property type="match status" value="1"/>
</dbReference>
<dbReference type="Proteomes" id="UP001265700">
    <property type="component" value="Unassembled WGS sequence"/>
</dbReference>
<reference evidence="11 12" key="1">
    <citation type="submission" date="2023-07" db="EMBL/GenBank/DDBJ databases">
        <title>Sorghum-associated microbial communities from plants grown in Nebraska, USA.</title>
        <authorList>
            <person name="Schachtman D."/>
        </authorList>
    </citation>
    <scope>NUCLEOTIDE SEQUENCE [LARGE SCALE GENOMIC DNA]</scope>
    <source>
        <strain evidence="11 12">4249</strain>
    </source>
</reference>
<comment type="similarity">
    <text evidence="9">Belongs to the FtsQ/DivIB family. FtsQ subfamily.</text>
</comment>
<evidence type="ECO:0000256" key="8">
    <source>
        <dbReference type="ARBA" id="ARBA00023306"/>
    </source>
</evidence>
<accession>A0ABU1WLU2</accession>
<organism evidence="11 12">
    <name type="scientific">Hydrogenophaga palleronii</name>
    <dbReference type="NCBI Taxonomy" id="65655"/>
    <lineage>
        <taxon>Bacteria</taxon>
        <taxon>Pseudomonadati</taxon>
        <taxon>Pseudomonadota</taxon>
        <taxon>Betaproteobacteria</taxon>
        <taxon>Burkholderiales</taxon>
        <taxon>Comamonadaceae</taxon>
        <taxon>Hydrogenophaga</taxon>
    </lineage>
</organism>
<comment type="caution">
    <text evidence="11">The sequence shown here is derived from an EMBL/GenBank/DDBJ whole genome shotgun (WGS) entry which is preliminary data.</text>
</comment>
<evidence type="ECO:0000256" key="2">
    <source>
        <dbReference type="ARBA" id="ARBA00022475"/>
    </source>
</evidence>
<keyword evidence="4 9" id="KW-0132">Cell division</keyword>
<dbReference type="HAMAP" id="MF_00911">
    <property type="entry name" value="FtsQ_subfam"/>
    <property type="match status" value="1"/>
</dbReference>
<dbReference type="PANTHER" id="PTHR35851">
    <property type="entry name" value="CELL DIVISION PROTEIN FTSQ"/>
    <property type="match status" value="1"/>
</dbReference>
<protein>
    <recommendedName>
        <fullName evidence="9">Cell division protein FtsQ</fullName>
    </recommendedName>
</protein>
<evidence type="ECO:0000256" key="1">
    <source>
        <dbReference type="ARBA" id="ARBA00004370"/>
    </source>
</evidence>
<comment type="function">
    <text evidence="9">Essential cell division protein. May link together the upstream cell division proteins, which are predominantly cytoplasmic, with the downstream cell division proteins, which are predominantly periplasmic. May control correct divisome assembly.</text>
</comment>
<gene>
    <name evidence="9" type="primary">ftsQ</name>
    <name evidence="11" type="ORF">J2W49_002161</name>
</gene>
<evidence type="ECO:0000256" key="5">
    <source>
        <dbReference type="ARBA" id="ARBA00022692"/>
    </source>
</evidence>
<evidence type="ECO:0000256" key="7">
    <source>
        <dbReference type="ARBA" id="ARBA00023136"/>
    </source>
</evidence>
<keyword evidence="12" id="KW-1185">Reference proteome</keyword>